<gene>
    <name evidence="2" type="ORF">BSTOLATCC_MIC59440</name>
</gene>
<feature type="compositionally biased region" description="Basic residues" evidence="1">
    <location>
        <begin position="99"/>
        <end position="108"/>
    </location>
</feature>
<feature type="region of interest" description="Disordered" evidence="1">
    <location>
        <begin position="88"/>
        <end position="108"/>
    </location>
</feature>
<dbReference type="AlphaFoldDB" id="A0AAU9K8V2"/>
<protein>
    <recommendedName>
        <fullName evidence="4">LITAF domain-containing protein</fullName>
    </recommendedName>
</protein>
<proteinExistence type="predicted"/>
<reference evidence="2" key="1">
    <citation type="submission" date="2021-09" db="EMBL/GenBank/DDBJ databases">
        <authorList>
            <consortium name="AG Swart"/>
            <person name="Singh M."/>
            <person name="Singh A."/>
            <person name="Seah K."/>
            <person name="Emmerich C."/>
        </authorList>
    </citation>
    <scope>NUCLEOTIDE SEQUENCE</scope>
    <source>
        <strain evidence="2">ATCC30299</strain>
    </source>
</reference>
<organism evidence="2 3">
    <name type="scientific">Blepharisma stoltei</name>
    <dbReference type="NCBI Taxonomy" id="1481888"/>
    <lineage>
        <taxon>Eukaryota</taxon>
        <taxon>Sar</taxon>
        <taxon>Alveolata</taxon>
        <taxon>Ciliophora</taxon>
        <taxon>Postciliodesmatophora</taxon>
        <taxon>Heterotrichea</taxon>
        <taxon>Heterotrichida</taxon>
        <taxon>Blepharismidae</taxon>
        <taxon>Blepharisma</taxon>
    </lineage>
</organism>
<dbReference type="Proteomes" id="UP001162131">
    <property type="component" value="Unassembled WGS sequence"/>
</dbReference>
<dbReference type="EMBL" id="CAJZBQ010000057">
    <property type="protein sequence ID" value="CAG9333623.1"/>
    <property type="molecule type" value="Genomic_DNA"/>
</dbReference>
<sequence>MTTDFSTPEKDLADLIKEAPQTVQRTQNECIFSSEHKKTQSRASQRRYTNIRQSQALDEILADKIIDENLIVQEGLIDFKSGKFLNYAEETSPQPPPNHSRKNSHRRSSSICVLMGVPDDQVLKEITQQVANAPGQATAIDENKLFVKNQSPISTGSCHGRNLSDCDSVIYLGHGEEPSREKENTFIDSLEQTDELKSNFHKKAPTAFTACTAKTEKYDSIASEAGKFPEKSFMRGSLPIFGNMPCTAYCHFCKEVVHTTLDFNAKIPRPLIKVFSTITSCCRVPEWLDKLRMHRCPKCALVLAKSR</sequence>
<evidence type="ECO:0000256" key="1">
    <source>
        <dbReference type="SAM" id="MobiDB-lite"/>
    </source>
</evidence>
<keyword evidence="3" id="KW-1185">Reference proteome</keyword>
<comment type="caution">
    <text evidence="2">The sequence shown here is derived from an EMBL/GenBank/DDBJ whole genome shotgun (WGS) entry which is preliminary data.</text>
</comment>
<name>A0AAU9K8V2_9CILI</name>
<accession>A0AAU9K8V2</accession>
<evidence type="ECO:0000313" key="3">
    <source>
        <dbReference type="Proteomes" id="UP001162131"/>
    </source>
</evidence>
<evidence type="ECO:0008006" key="4">
    <source>
        <dbReference type="Google" id="ProtNLM"/>
    </source>
</evidence>
<evidence type="ECO:0000313" key="2">
    <source>
        <dbReference type="EMBL" id="CAG9333623.1"/>
    </source>
</evidence>